<accession>A0A835XYV7</accession>
<proteinExistence type="predicted"/>
<keyword evidence="3" id="KW-1185">Reference proteome</keyword>
<feature type="region of interest" description="Disordered" evidence="1">
    <location>
        <begin position="93"/>
        <end position="127"/>
    </location>
</feature>
<dbReference type="Proteomes" id="UP000612055">
    <property type="component" value="Unassembled WGS sequence"/>
</dbReference>
<dbReference type="EMBL" id="JAEHOE010000047">
    <property type="protein sequence ID" value="KAG2492142.1"/>
    <property type="molecule type" value="Genomic_DNA"/>
</dbReference>
<evidence type="ECO:0000313" key="3">
    <source>
        <dbReference type="Proteomes" id="UP000612055"/>
    </source>
</evidence>
<evidence type="ECO:0000313" key="2">
    <source>
        <dbReference type="EMBL" id="KAG2492142.1"/>
    </source>
</evidence>
<gene>
    <name evidence="2" type="ORF">HYH03_009633</name>
</gene>
<feature type="region of interest" description="Disordered" evidence="1">
    <location>
        <begin position="169"/>
        <end position="217"/>
    </location>
</feature>
<protein>
    <submittedName>
        <fullName evidence="2">Uncharacterized protein</fullName>
    </submittedName>
</protein>
<name>A0A835XYV7_9CHLO</name>
<sequence length="217" mass="21897">MAGEEGLKRARAARHLGNTAEAFDLVWTVAFKAVELEARTAGGGGGGSGDGNGGGSSSGMGVDATSGLSESACRYPGGGWPCMHPDYPRLATHTEGRPEPPVLSTPLPRAQPKAICATTPPPSRARGMEDVHTLVSESRPSQEVARLGCLSAALERRVDAVATAWLANAPPPSRTASAAPAGARSLGRHRAIPPLPPASHSVAPAPAAGPSAPSLAL</sequence>
<feature type="compositionally biased region" description="Gly residues" evidence="1">
    <location>
        <begin position="41"/>
        <end position="58"/>
    </location>
</feature>
<evidence type="ECO:0000256" key="1">
    <source>
        <dbReference type="SAM" id="MobiDB-lite"/>
    </source>
</evidence>
<feature type="compositionally biased region" description="Low complexity" evidence="1">
    <location>
        <begin position="198"/>
        <end position="217"/>
    </location>
</feature>
<reference evidence="2" key="1">
    <citation type="journal article" date="2020" name="bioRxiv">
        <title>Comparative genomics of Chlamydomonas.</title>
        <authorList>
            <person name="Craig R.J."/>
            <person name="Hasan A.R."/>
            <person name="Ness R.W."/>
            <person name="Keightley P.D."/>
        </authorList>
    </citation>
    <scope>NUCLEOTIDE SEQUENCE</scope>
    <source>
        <strain evidence="2">CCAP 11/70</strain>
    </source>
</reference>
<feature type="compositionally biased region" description="Low complexity" evidence="1">
    <location>
        <begin position="174"/>
        <end position="185"/>
    </location>
</feature>
<feature type="region of interest" description="Disordered" evidence="1">
    <location>
        <begin position="40"/>
        <end position="66"/>
    </location>
</feature>
<organism evidence="2 3">
    <name type="scientific">Edaphochlamys debaryana</name>
    <dbReference type="NCBI Taxonomy" id="47281"/>
    <lineage>
        <taxon>Eukaryota</taxon>
        <taxon>Viridiplantae</taxon>
        <taxon>Chlorophyta</taxon>
        <taxon>core chlorophytes</taxon>
        <taxon>Chlorophyceae</taxon>
        <taxon>CS clade</taxon>
        <taxon>Chlamydomonadales</taxon>
        <taxon>Chlamydomonadales incertae sedis</taxon>
        <taxon>Edaphochlamys</taxon>
    </lineage>
</organism>
<dbReference type="AlphaFoldDB" id="A0A835XYV7"/>
<comment type="caution">
    <text evidence="2">The sequence shown here is derived from an EMBL/GenBank/DDBJ whole genome shotgun (WGS) entry which is preliminary data.</text>
</comment>